<dbReference type="Proteomes" id="UP000737402">
    <property type="component" value="Unassembled WGS sequence"/>
</dbReference>
<comment type="caution">
    <text evidence="1">The sequence shown here is derived from an EMBL/GenBank/DDBJ whole genome shotgun (WGS) entry which is preliminary data.</text>
</comment>
<dbReference type="RefSeq" id="WP_204419727.1">
    <property type="nucleotide sequence ID" value="NZ_JAFBED010000016.1"/>
</dbReference>
<dbReference type="EMBL" id="JAFBED010000016">
    <property type="protein sequence ID" value="MBM7622226.1"/>
    <property type="molecule type" value="Genomic_DNA"/>
</dbReference>
<accession>A0ABS2P5I9</accession>
<name>A0ABS2P5I9_9BACI</name>
<protein>
    <submittedName>
        <fullName evidence="1">Uncharacterized protein</fullName>
    </submittedName>
</protein>
<sequence length="94" mass="11262">MIKLQSFAIVHPIIEMDQTLILEFVDETEPVESRRYRLFLQKNTMQEIKLIVYRPNLDNWQDITSMLSPFYLASLRNVLLQQIDRHAKREDIIS</sequence>
<gene>
    <name evidence="1" type="ORF">JOC95_004141</name>
</gene>
<evidence type="ECO:0000313" key="1">
    <source>
        <dbReference type="EMBL" id="MBM7622226.1"/>
    </source>
</evidence>
<reference evidence="1 2" key="1">
    <citation type="submission" date="2021-01" db="EMBL/GenBank/DDBJ databases">
        <title>Genomic Encyclopedia of Type Strains, Phase IV (KMG-IV): sequencing the most valuable type-strain genomes for metagenomic binning, comparative biology and taxonomic classification.</title>
        <authorList>
            <person name="Goeker M."/>
        </authorList>
    </citation>
    <scope>NUCLEOTIDE SEQUENCE [LARGE SCALE GENOMIC DNA]</scope>
    <source>
        <strain evidence="1 2">DSM 25879</strain>
    </source>
</reference>
<keyword evidence="2" id="KW-1185">Reference proteome</keyword>
<evidence type="ECO:0000313" key="2">
    <source>
        <dbReference type="Proteomes" id="UP000737402"/>
    </source>
</evidence>
<organism evidence="1 2">
    <name type="scientific">Sutcliffiella tianshenii</name>
    <dbReference type="NCBI Taxonomy" id="1463404"/>
    <lineage>
        <taxon>Bacteria</taxon>
        <taxon>Bacillati</taxon>
        <taxon>Bacillota</taxon>
        <taxon>Bacilli</taxon>
        <taxon>Bacillales</taxon>
        <taxon>Bacillaceae</taxon>
        <taxon>Sutcliffiella</taxon>
    </lineage>
</organism>
<proteinExistence type="predicted"/>